<dbReference type="Proteomes" id="UP001180020">
    <property type="component" value="Unassembled WGS sequence"/>
</dbReference>
<dbReference type="InterPro" id="IPR035513">
    <property type="entry name" value="Invertase/methylesterase_inhib"/>
</dbReference>
<keyword evidence="2" id="KW-1185">Reference proteome</keyword>
<evidence type="ECO:0000313" key="1">
    <source>
        <dbReference type="EMBL" id="KAK1315996.1"/>
    </source>
</evidence>
<comment type="caution">
    <text evidence="1">The sequence shown here is derived from an EMBL/GenBank/DDBJ whole genome shotgun (WGS) entry which is preliminary data.</text>
</comment>
<evidence type="ECO:0000313" key="2">
    <source>
        <dbReference type="Proteomes" id="UP001180020"/>
    </source>
</evidence>
<dbReference type="AlphaFoldDB" id="A0AAV9EQF8"/>
<reference evidence="1" key="1">
    <citation type="journal article" date="2023" name="Nat. Commun.">
        <title>Diploid and tetraploid genomes of Acorus and the evolution of monocots.</title>
        <authorList>
            <person name="Ma L."/>
            <person name="Liu K.W."/>
            <person name="Li Z."/>
            <person name="Hsiao Y.Y."/>
            <person name="Qi Y."/>
            <person name="Fu T."/>
            <person name="Tang G.D."/>
            <person name="Zhang D."/>
            <person name="Sun W.H."/>
            <person name="Liu D.K."/>
            <person name="Li Y."/>
            <person name="Chen G.Z."/>
            <person name="Liu X.D."/>
            <person name="Liao X.Y."/>
            <person name="Jiang Y.T."/>
            <person name="Yu X."/>
            <person name="Hao Y."/>
            <person name="Huang J."/>
            <person name="Zhao X.W."/>
            <person name="Ke S."/>
            <person name="Chen Y.Y."/>
            <person name="Wu W.L."/>
            <person name="Hsu J.L."/>
            <person name="Lin Y.F."/>
            <person name="Huang M.D."/>
            <person name="Li C.Y."/>
            <person name="Huang L."/>
            <person name="Wang Z.W."/>
            <person name="Zhao X."/>
            <person name="Zhong W.Y."/>
            <person name="Peng D.H."/>
            <person name="Ahmad S."/>
            <person name="Lan S."/>
            <person name="Zhang J.S."/>
            <person name="Tsai W.C."/>
            <person name="Van de Peer Y."/>
            <person name="Liu Z.J."/>
        </authorList>
    </citation>
    <scope>NUCLEOTIDE SEQUENCE</scope>
    <source>
        <strain evidence="1">CP</strain>
    </source>
</reference>
<proteinExistence type="predicted"/>
<organism evidence="1 2">
    <name type="scientific">Acorus calamus</name>
    <name type="common">Sweet flag</name>
    <dbReference type="NCBI Taxonomy" id="4465"/>
    <lineage>
        <taxon>Eukaryota</taxon>
        <taxon>Viridiplantae</taxon>
        <taxon>Streptophyta</taxon>
        <taxon>Embryophyta</taxon>
        <taxon>Tracheophyta</taxon>
        <taxon>Spermatophyta</taxon>
        <taxon>Magnoliopsida</taxon>
        <taxon>Liliopsida</taxon>
        <taxon>Acoraceae</taxon>
        <taxon>Acorus</taxon>
    </lineage>
</organism>
<dbReference type="EMBL" id="JAUJYO010000005">
    <property type="protein sequence ID" value="KAK1315996.1"/>
    <property type="molecule type" value="Genomic_DNA"/>
</dbReference>
<protein>
    <submittedName>
        <fullName evidence="1">Uncharacterized protein</fullName>
    </submittedName>
</protein>
<sequence>MDILSSDPRSLTASNLVDLTIISSDITFSYLSEMVSYISKLRDDSPIFLNKKRFDLILARYASMRRCVEGTVEFARDPKNRTYASLEAMYAGDDASQSVDLAKELRGGLPQEMVRRGGRLMDLATLLFLLTDKW</sequence>
<dbReference type="SUPFAM" id="SSF101148">
    <property type="entry name" value="Plant invertase/pectin methylesterase inhibitor"/>
    <property type="match status" value="1"/>
</dbReference>
<name>A0AAV9EQF8_ACOCL</name>
<gene>
    <name evidence="1" type="ORF">QJS10_CPA05g00196</name>
</gene>
<accession>A0AAV9EQF8</accession>
<reference evidence="1" key="2">
    <citation type="submission" date="2023-06" db="EMBL/GenBank/DDBJ databases">
        <authorList>
            <person name="Ma L."/>
            <person name="Liu K.-W."/>
            <person name="Li Z."/>
            <person name="Hsiao Y.-Y."/>
            <person name="Qi Y."/>
            <person name="Fu T."/>
            <person name="Tang G."/>
            <person name="Zhang D."/>
            <person name="Sun W.-H."/>
            <person name="Liu D.-K."/>
            <person name="Li Y."/>
            <person name="Chen G.-Z."/>
            <person name="Liu X.-D."/>
            <person name="Liao X.-Y."/>
            <person name="Jiang Y.-T."/>
            <person name="Yu X."/>
            <person name="Hao Y."/>
            <person name="Huang J."/>
            <person name="Zhao X.-W."/>
            <person name="Ke S."/>
            <person name="Chen Y.-Y."/>
            <person name="Wu W.-L."/>
            <person name="Hsu J.-L."/>
            <person name="Lin Y.-F."/>
            <person name="Huang M.-D."/>
            <person name="Li C.-Y."/>
            <person name="Huang L."/>
            <person name="Wang Z.-W."/>
            <person name="Zhao X."/>
            <person name="Zhong W.-Y."/>
            <person name="Peng D.-H."/>
            <person name="Ahmad S."/>
            <person name="Lan S."/>
            <person name="Zhang J.-S."/>
            <person name="Tsai W.-C."/>
            <person name="Van De Peer Y."/>
            <person name="Liu Z.-J."/>
        </authorList>
    </citation>
    <scope>NUCLEOTIDE SEQUENCE</scope>
    <source>
        <strain evidence="1">CP</strain>
        <tissue evidence="1">Leaves</tissue>
    </source>
</reference>